<comment type="caution">
    <text evidence="3">The sequence shown here is derived from an EMBL/GenBank/DDBJ whole genome shotgun (WGS) entry which is preliminary data.</text>
</comment>
<protein>
    <recommendedName>
        <fullName evidence="2">DM13 domain-containing protein</fullName>
    </recommendedName>
</protein>
<dbReference type="Pfam" id="PF10517">
    <property type="entry name" value="DM13"/>
    <property type="match status" value="1"/>
</dbReference>
<evidence type="ECO:0000256" key="1">
    <source>
        <dbReference type="SAM" id="SignalP"/>
    </source>
</evidence>
<dbReference type="PROSITE" id="PS51549">
    <property type="entry name" value="DM13"/>
    <property type="match status" value="1"/>
</dbReference>
<organism evidence="3 4">
    <name type="scientific">Flavilitoribacter nigricans (strain ATCC 23147 / DSM 23189 / NBRC 102662 / NCIMB 1420 / SS-2)</name>
    <name type="common">Lewinella nigricans</name>
    <dbReference type="NCBI Taxonomy" id="1122177"/>
    <lineage>
        <taxon>Bacteria</taxon>
        <taxon>Pseudomonadati</taxon>
        <taxon>Bacteroidota</taxon>
        <taxon>Saprospiria</taxon>
        <taxon>Saprospirales</taxon>
        <taxon>Lewinellaceae</taxon>
        <taxon>Flavilitoribacter</taxon>
    </lineage>
</organism>
<reference evidence="3 4" key="1">
    <citation type="submission" date="2017-10" db="EMBL/GenBank/DDBJ databases">
        <title>The draft genome sequence of Lewinella nigricans NBRC 102662.</title>
        <authorList>
            <person name="Wang K."/>
        </authorList>
    </citation>
    <scope>NUCLEOTIDE SEQUENCE [LARGE SCALE GENOMIC DNA]</scope>
    <source>
        <strain evidence="3 4">NBRC 102662</strain>
    </source>
</reference>
<dbReference type="Proteomes" id="UP000223913">
    <property type="component" value="Unassembled WGS sequence"/>
</dbReference>
<dbReference type="RefSeq" id="WP_099149743.1">
    <property type="nucleotide sequence ID" value="NZ_PDUD01000014.1"/>
</dbReference>
<accession>A0A2D0NEV2</accession>
<feature type="signal peptide" evidence="1">
    <location>
        <begin position="1"/>
        <end position="22"/>
    </location>
</feature>
<dbReference type="InterPro" id="IPR019545">
    <property type="entry name" value="DM13_domain"/>
</dbReference>
<dbReference type="OrthoDB" id="884433at2"/>
<feature type="domain" description="DM13" evidence="2">
    <location>
        <begin position="45"/>
        <end position="151"/>
    </location>
</feature>
<dbReference type="AlphaFoldDB" id="A0A2D0NEV2"/>
<keyword evidence="4" id="KW-1185">Reference proteome</keyword>
<name>A0A2D0NEV2_FLAN2</name>
<feature type="chain" id="PRO_5012248842" description="DM13 domain-containing protein" evidence="1">
    <location>
        <begin position="23"/>
        <end position="151"/>
    </location>
</feature>
<dbReference type="EMBL" id="PDUD01000014">
    <property type="protein sequence ID" value="PHN06900.1"/>
    <property type="molecule type" value="Genomic_DNA"/>
</dbReference>
<proteinExistence type="predicted"/>
<evidence type="ECO:0000259" key="2">
    <source>
        <dbReference type="PROSITE" id="PS51549"/>
    </source>
</evidence>
<sequence length="151" mass="16157">MKTQAFFFSLLLVLGVTFTACEKDGDTQIIDSSQPVGAFMTDRSGDFIAQNGTPTTGMAAVGTDEDGNTFLRFNNEFTTELGTGTVSVYLSTSDEFKPDPGNGNPDLRLIGAVSQNGENYFRVSSSVASQFSHVILWCGSANIPFGYAPLQ</sequence>
<gene>
    <name evidence="3" type="ORF">CRP01_09155</name>
</gene>
<evidence type="ECO:0000313" key="3">
    <source>
        <dbReference type="EMBL" id="PHN06900.1"/>
    </source>
</evidence>
<dbReference type="PROSITE" id="PS51257">
    <property type="entry name" value="PROKAR_LIPOPROTEIN"/>
    <property type="match status" value="1"/>
</dbReference>
<keyword evidence="1" id="KW-0732">Signal</keyword>
<evidence type="ECO:0000313" key="4">
    <source>
        <dbReference type="Proteomes" id="UP000223913"/>
    </source>
</evidence>